<dbReference type="AlphaFoldDB" id="A0A1H7YPT7"/>
<keyword evidence="4 6" id="KW-1133">Transmembrane helix</keyword>
<feature type="transmembrane region" description="Helical" evidence="6">
    <location>
        <begin position="59"/>
        <end position="76"/>
    </location>
</feature>
<feature type="transmembrane region" description="Helical" evidence="6">
    <location>
        <begin position="258"/>
        <end position="274"/>
    </location>
</feature>
<feature type="transmembrane region" description="Helical" evidence="6">
    <location>
        <begin position="205"/>
        <end position="223"/>
    </location>
</feature>
<feature type="transmembrane region" description="Helical" evidence="6">
    <location>
        <begin position="230"/>
        <end position="252"/>
    </location>
</feature>
<evidence type="ECO:0000256" key="1">
    <source>
        <dbReference type="ARBA" id="ARBA00004651"/>
    </source>
</evidence>
<evidence type="ECO:0000313" key="8">
    <source>
        <dbReference type="EMBL" id="SEM47209.1"/>
    </source>
</evidence>
<evidence type="ECO:0000259" key="7">
    <source>
        <dbReference type="Pfam" id="PF00892"/>
    </source>
</evidence>
<name>A0A1H7YPT7_9BACT</name>
<accession>A0A1H7YPT7</accession>
<evidence type="ECO:0000256" key="2">
    <source>
        <dbReference type="ARBA" id="ARBA00022475"/>
    </source>
</evidence>
<protein>
    <submittedName>
        <fullName evidence="8">Threonine/homoserine efflux transporter RhtA</fullName>
    </submittedName>
</protein>
<organism evidence="8 9">
    <name type="scientific">Chitinophaga rupis</name>
    <dbReference type="NCBI Taxonomy" id="573321"/>
    <lineage>
        <taxon>Bacteria</taxon>
        <taxon>Pseudomonadati</taxon>
        <taxon>Bacteroidota</taxon>
        <taxon>Chitinophagia</taxon>
        <taxon>Chitinophagales</taxon>
        <taxon>Chitinophagaceae</taxon>
        <taxon>Chitinophaga</taxon>
    </lineage>
</organism>
<dbReference type="InterPro" id="IPR000620">
    <property type="entry name" value="EamA_dom"/>
</dbReference>
<dbReference type="InterPro" id="IPR051258">
    <property type="entry name" value="Diverse_Substrate_Transporter"/>
</dbReference>
<keyword evidence="3 6" id="KW-0812">Transmembrane</keyword>
<feature type="transmembrane region" description="Helical" evidence="6">
    <location>
        <begin position="31"/>
        <end position="47"/>
    </location>
</feature>
<evidence type="ECO:0000256" key="3">
    <source>
        <dbReference type="ARBA" id="ARBA00022692"/>
    </source>
</evidence>
<dbReference type="PANTHER" id="PTHR42920">
    <property type="entry name" value="OS03G0707200 PROTEIN-RELATED"/>
    <property type="match status" value="1"/>
</dbReference>
<dbReference type="Gene3D" id="1.10.3730.20">
    <property type="match status" value="1"/>
</dbReference>
<feature type="transmembrane region" description="Helical" evidence="6">
    <location>
        <begin position="113"/>
        <end position="132"/>
    </location>
</feature>
<dbReference type="PANTHER" id="PTHR42920:SF5">
    <property type="entry name" value="EAMA DOMAIN-CONTAINING PROTEIN"/>
    <property type="match status" value="1"/>
</dbReference>
<dbReference type="SUPFAM" id="SSF103481">
    <property type="entry name" value="Multidrug resistance efflux transporter EmrE"/>
    <property type="match status" value="2"/>
</dbReference>
<comment type="subcellular location">
    <subcellularLocation>
        <location evidence="1">Cell membrane</location>
        <topology evidence="1">Multi-pass membrane protein</topology>
    </subcellularLocation>
</comment>
<dbReference type="GO" id="GO:0005886">
    <property type="term" value="C:plasma membrane"/>
    <property type="evidence" value="ECO:0007669"/>
    <property type="project" value="UniProtKB-SubCell"/>
</dbReference>
<feature type="domain" description="EamA" evidence="7">
    <location>
        <begin position="1"/>
        <end position="129"/>
    </location>
</feature>
<keyword evidence="5 6" id="KW-0472">Membrane</keyword>
<dbReference type="EMBL" id="FOBB01000004">
    <property type="protein sequence ID" value="SEM47209.1"/>
    <property type="molecule type" value="Genomic_DNA"/>
</dbReference>
<proteinExistence type="predicted"/>
<dbReference type="RefSeq" id="WP_202909296.1">
    <property type="nucleotide sequence ID" value="NZ_FOBB01000004.1"/>
</dbReference>
<evidence type="ECO:0000256" key="5">
    <source>
        <dbReference type="ARBA" id="ARBA00023136"/>
    </source>
</evidence>
<keyword evidence="9" id="KW-1185">Reference proteome</keyword>
<evidence type="ECO:0000256" key="4">
    <source>
        <dbReference type="ARBA" id="ARBA00022989"/>
    </source>
</evidence>
<feature type="transmembrane region" description="Helical" evidence="6">
    <location>
        <begin position="173"/>
        <end position="193"/>
    </location>
</feature>
<feature type="domain" description="EamA" evidence="7">
    <location>
        <begin position="141"/>
        <end position="272"/>
    </location>
</feature>
<dbReference type="Proteomes" id="UP000198984">
    <property type="component" value="Unassembled WGS sequence"/>
</dbReference>
<gene>
    <name evidence="8" type="ORF">SAMN04488505_104492</name>
</gene>
<sequence length="280" mass="30048">MVFAGACCFGILSTFVKVAYQEGYATGDISGSQACLGMCVLWLLYILTRKREGAPGPVWPVLLAGTSIGLCTHLYYLSVKWIPASVAIIFLMQFTWISMLLEWAFFRKRPTTLQLAAMLLIMAGTVMASGVADARGTLPIKGILLAMASAAVYGIYVVASGRVGNTLPALKKSALMMTGSTIIIFIIARPHFLFDGQLSMGLAKWALFLAFFGTIIPPLLFAAGIPKTGVVLGAILMTAELPVAVVTAHLVLKENMSLLQWAGVSVMLFAMVMGQKRSKE</sequence>
<reference evidence="8 9" key="1">
    <citation type="submission" date="2016-10" db="EMBL/GenBank/DDBJ databases">
        <authorList>
            <person name="de Groot N.N."/>
        </authorList>
    </citation>
    <scope>NUCLEOTIDE SEQUENCE [LARGE SCALE GENOMIC DNA]</scope>
    <source>
        <strain evidence="8 9">DSM 21039</strain>
    </source>
</reference>
<feature type="transmembrane region" description="Helical" evidence="6">
    <location>
        <begin position="82"/>
        <end position="101"/>
    </location>
</feature>
<keyword evidence="2" id="KW-1003">Cell membrane</keyword>
<evidence type="ECO:0000313" key="9">
    <source>
        <dbReference type="Proteomes" id="UP000198984"/>
    </source>
</evidence>
<dbReference type="Pfam" id="PF00892">
    <property type="entry name" value="EamA"/>
    <property type="match status" value="2"/>
</dbReference>
<dbReference type="InterPro" id="IPR037185">
    <property type="entry name" value="EmrE-like"/>
</dbReference>
<evidence type="ECO:0000256" key="6">
    <source>
        <dbReference type="SAM" id="Phobius"/>
    </source>
</evidence>
<feature type="transmembrane region" description="Helical" evidence="6">
    <location>
        <begin position="138"/>
        <end position="161"/>
    </location>
</feature>